<keyword evidence="4" id="KW-0472">Membrane</keyword>
<dbReference type="PANTHER" id="PTHR38776:SF1">
    <property type="entry name" value="MLTA-INTERACTING PROTEIN-RELATED"/>
    <property type="match status" value="1"/>
</dbReference>
<keyword evidence="5" id="KW-0998">Cell outer membrane</keyword>
<evidence type="ECO:0000313" key="8">
    <source>
        <dbReference type="Proteomes" id="UP000191257"/>
    </source>
</evidence>
<feature type="chain" id="PRO_5011962420" evidence="6">
    <location>
        <begin position="22"/>
        <end position="247"/>
    </location>
</feature>
<keyword evidence="8" id="KW-1185">Reference proteome</keyword>
<evidence type="ECO:0000256" key="4">
    <source>
        <dbReference type="ARBA" id="ARBA00023136"/>
    </source>
</evidence>
<organism evidence="7 8">
    <name type="scientific">Paracoccus yeei</name>
    <dbReference type="NCBI Taxonomy" id="147645"/>
    <lineage>
        <taxon>Bacteria</taxon>
        <taxon>Pseudomonadati</taxon>
        <taxon>Pseudomonadota</taxon>
        <taxon>Alphaproteobacteria</taxon>
        <taxon>Rhodobacterales</taxon>
        <taxon>Paracoccaceae</taxon>
        <taxon>Paracoccus</taxon>
    </lineage>
</organism>
<evidence type="ECO:0000313" key="7">
    <source>
        <dbReference type="EMBL" id="ARC38427.1"/>
    </source>
</evidence>
<evidence type="ECO:0000256" key="3">
    <source>
        <dbReference type="ARBA" id="ARBA00022729"/>
    </source>
</evidence>
<dbReference type="EMBL" id="CP020442">
    <property type="protein sequence ID" value="ARC38427.1"/>
    <property type="molecule type" value="Genomic_DNA"/>
</dbReference>
<evidence type="ECO:0000256" key="5">
    <source>
        <dbReference type="ARBA" id="ARBA00023237"/>
    </source>
</evidence>
<dbReference type="eggNOG" id="COG3713">
    <property type="taxonomic scope" value="Bacteria"/>
</dbReference>
<dbReference type="KEGG" id="pye:A6J80_05255"/>
<dbReference type="STRING" id="147645.A6J80_05255"/>
<keyword evidence="3 6" id="KW-0732">Signal</keyword>
<accession>A0A1V0GX75</accession>
<proteinExistence type="inferred from homology"/>
<dbReference type="InterPro" id="IPR010583">
    <property type="entry name" value="MipA"/>
</dbReference>
<dbReference type="RefSeq" id="WP_080622769.1">
    <property type="nucleotide sequence ID" value="NZ_CAWMZI010000001.1"/>
</dbReference>
<evidence type="ECO:0000256" key="1">
    <source>
        <dbReference type="ARBA" id="ARBA00004442"/>
    </source>
</evidence>
<dbReference type="Pfam" id="PF06629">
    <property type="entry name" value="MipA"/>
    <property type="match status" value="1"/>
</dbReference>
<dbReference type="Proteomes" id="UP000191257">
    <property type="component" value="Chromosome"/>
</dbReference>
<name>A0A1V0GX75_9RHOB</name>
<protein>
    <submittedName>
        <fullName evidence="7">MipA/OmpV family protein</fullName>
    </submittedName>
</protein>
<evidence type="ECO:0000256" key="2">
    <source>
        <dbReference type="ARBA" id="ARBA00005722"/>
    </source>
</evidence>
<dbReference type="GO" id="GO:0009279">
    <property type="term" value="C:cell outer membrane"/>
    <property type="evidence" value="ECO:0007669"/>
    <property type="project" value="UniProtKB-SubCell"/>
</dbReference>
<comment type="similarity">
    <text evidence="2">Belongs to the MipA/OmpV family.</text>
</comment>
<feature type="signal peptide" evidence="6">
    <location>
        <begin position="1"/>
        <end position="21"/>
    </location>
</feature>
<comment type="subcellular location">
    <subcellularLocation>
        <location evidence="1">Cell outer membrane</location>
    </subcellularLocation>
</comment>
<dbReference type="PANTHER" id="PTHR38776">
    <property type="entry name" value="MLTA-INTERACTING PROTEIN-RELATED"/>
    <property type="match status" value="1"/>
</dbReference>
<sequence length="247" mass="26162">MLRPLSLAAVTLASLATGAGAQSLGEIRSLSFDGGIGATFGPDYMGADDYGTSPWIILRNGQINDAAGEKQGLSILPSLDYHGKRDAGDHDDLTGMDDISAAGELGVRLNYVMGGVTGYGAVRKGLGGHHGVTGELGARFRNQPQDKLTLTTAAELRFGNGEFTDTYFGVSEGESLSSGYAPYDAGGGIYAARLSVEARYEFLPDTLLMGRFTYSRLLGDAADSPIVHERNQPTFSIGVARHLNFRF</sequence>
<evidence type="ECO:0000256" key="6">
    <source>
        <dbReference type="SAM" id="SignalP"/>
    </source>
</evidence>
<reference evidence="7" key="1">
    <citation type="submission" date="2017-12" db="EMBL/GenBank/DDBJ databases">
        <title>FDA dAtabase for Regulatory Grade micrObial Sequences (FDA-ARGOS): Supporting development and validation of Infectious Disease Dx tests.</title>
        <authorList>
            <person name="Campos J."/>
            <person name="Goldberg B."/>
            <person name="Tallon L."/>
            <person name="Sadzewicz L."/>
            <person name="Sengamalay N."/>
            <person name="Ott S."/>
            <person name="Godinez A."/>
            <person name="Nagaraj S."/>
            <person name="Vyas G."/>
            <person name="Aluvathingal J."/>
            <person name="Nadendla S."/>
            <person name="Geyer C."/>
            <person name="Nandy P."/>
            <person name="Hobson J."/>
            <person name="Sichtig H."/>
        </authorList>
    </citation>
    <scope>NUCLEOTIDE SEQUENCE</scope>
    <source>
        <strain evidence="7">FDAARGOS_252</strain>
    </source>
</reference>
<dbReference type="AlphaFoldDB" id="A0A1V0GX75"/>
<gene>
    <name evidence="7" type="ORF">A6J80_05255</name>
</gene>